<organism evidence="15 16">
    <name type="scientific">Sphaerimonospora thailandensis</name>
    <dbReference type="NCBI Taxonomy" id="795644"/>
    <lineage>
        <taxon>Bacteria</taxon>
        <taxon>Bacillati</taxon>
        <taxon>Actinomycetota</taxon>
        <taxon>Actinomycetes</taxon>
        <taxon>Streptosporangiales</taxon>
        <taxon>Streptosporangiaceae</taxon>
        <taxon>Sphaerimonospora</taxon>
    </lineage>
</organism>
<evidence type="ECO:0000256" key="9">
    <source>
        <dbReference type="ARBA" id="ARBA00048649"/>
    </source>
</evidence>
<evidence type="ECO:0000256" key="2">
    <source>
        <dbReference type="ARBA" id="ARBA00001974"/>
    </source>
</evidence>
<dbReference type="PROSITE" id="PS51384">
    <property type="entry name" value="FAD_FR"/>
    <property type="match status" value="1"/>
</dbReference>
<keyword evidence="6" id="KW-0521">NADP</keyword>
<keyword evidence="11" id="KW-0349">Heme</keyword>
<dbReference type="InterPro" id="IPR012292">
    <property type="entry name" value="Globin/Proto"/>
</dbReference>
<evidence type="ECO:0000256" key="6">
    <source>
        <dbReference type="ARBA" id="ARBA00022857"/>
    </source>
</evidence>
<dbReference type="Proteomes" id="UP000610966">
    <property type="component" value="Unassembled WGS sequence"/>
</dbReference>
<evidence type="ECO:0000313" key="15">
    <source>
        <dbReference type="EMBL" id="GIH68526.1"/>
    </source>
</evidence>
<proteinExistence type="inferred from homology"/>
<comment type="cofactor">
    <cofactor evidence="1">
        <name>heme b</name>
        <dbReference type="ChEBI" id="CHEBI:60344"/>
    </cofactor>
</comment>
<dbReference type="InterPro" id="IPR017927">
    <property type="entry name" value="FAD-bd_FR_type"/>
</dbReference>
<keyword evidence="8" id="KW-0520">NAD</keyword>
<dbReference type="Gene3D" id="3.40.50.80">
    <property type="entry name" value="Nucleotide-binding domain of ferredoxin-NADP reductase (FNR) module"/>
    <property type="match status" value="1"/>
</dbReference>
<keyword evidence="11" id="KW-0408">Iron</keyword>
<dbReference type="Gene3D" id="1.10.490.10">
    <property type="entry name" value="Globins"/>
    <property type="match status" value="1"/>
</dbReference>
<keyword evidence="16" id="KW-1185">Reference proteome</keyword>
<protein>
    <recommendedName>
        <fullName evidence="4">nitric oxide dioxygenase</fullName>
        <ecNumber evidence="4">1.14.12.17</ecNumber>
    </recommendedName>
</protein>
<dbReference type="Gene3D" id="2.40.30.10">
    <property type="entry name" value="Translation factors"/>
    <property type="match status" value="1"/>
</dbReference>
<dbReference type="Pfam" id="PF00042">
    <property type="entry name" value="Globin"/>
    <property type="match status" value="1"/>
</dbReference>
<dbReference type="InterPro" id="IPR009050">
    <property type="entry name" value="Globin-like_sf"/>
</dbReference>
<evidence type="ECO:0000313" key="16">
    <source>
        <dbReference type="Proteomes" id="UP000610966"/>
    </source>
</evidence>
<comment type="similarity">
    <text evidence="3">In the C-terminal section; belongs to the flavoprotein pyridine nucleotide cytochrome reductase family.</text>
</comment>
<name>A0A8J3R636_9ACTN</name>
<dbReference type="InterPro" id="IPR001433">
    <property type="entry name" value="OxRdtase_FAD/NAD-bd"/>
</dbReference>
<comment type="similarity">
    <text evidence="11">Belongs to the globin family.</text>
</comment>
<dbReference type="SUPFAM" id="SSF46458">
    <property type="entry name" value="Globin-like"/>
    <property type="match status" value="1"/>
</dbReference>
<dbReference type="GO" id="GO:0019825">
    <property type="term" value="F:oxygen binding"/>
    <property type="evidence" value="ECO:0007669"/>
    <property type="project" value="InterPro"/>
</dbReference>
<dbReference type="GO" id="GO:0005344">
    <property type="term" value="F:oxygen carrier activity"/>
    <property type="evidence" value="ECO:0007669"/>
    <property type="project" value="UniProtKB-KW"/>
</dbReference>
<dbReference type="PROSITE" id="PS01033">
    <property type="entry name" value="GLOBIN"/>
    <property type="match status" value="1"/>
</dbReference>
<comment type="catalytic activity">
    <reaction evidence="10">
        <text>2 nitric oxide + NADPH + 2 O2 = 2 nitrate + NADP(+) + H(+)</text>
        <dbReference type="Rhea" id="RHEA:19465"/>
        <dbReference type="ChEBI" id="CHEBI:15378"/>
        <dbReference type="ChEBI" id="CHEBI:15379"/>
        <dbReference type="ChEBI" id="CHEBI:16480"/>
        <dbReference type="ChEBI" id="CHEBI:17632"/>
        <dbReference type="ChEBI" id="CHEBI:57783"/>
        <dbReference type="ChEBI" id="CHEBI:58349"/>
        <dbReference type="EC" id="1.14.12.17"/>
    </reaction>
</comment>
<evidence type="ECO:0000256" key="3">
    <source>
        <dbReference type="ARBA" id="ARBA00006401"/>
    </source>
</evidence>
<comment type="cofactor">
    <cofactor evidence="2">
        <name>FAD</name>
        <dbReference type="ChEBI" id="CHEBI:57692"/>
    </cofactor>
</comment>
<evidence type="ECO:0000256" key="4">
    <source>
        <dbReference type="ARBA" id="ARBA00012229"/>
    </source>
</evidence>
<dbReference type="Pfam" id="PF00970">
    <property type="entry name" value="FAD_binding_6"/>
    <property type="match status" value="1"/>
</dbReference>
<dbReference type="EMBL" id="BOOG01000008">
    <property type="protein sequence ID" value="GIH68526.1"/>
    <property type="molecule type" value="Genomic_DNA"/>
</dbReference>
<dbReference type="GO" id="GO:0008941">
    <property type="term" value="F:nitric oxide dioxygenase NAD(P)H activity"/>
    <property type="evidence" value="ECO:0007669"/>
    <property type="project" value="UniProtKB-EC"/>
</dbReference>
<feature type="domain" description="Globin" evidence="13">
    <location>
        <begin position="1"/>
        <end position="133"/>
    </location>
</feature>
<dbReference type="Pfam" id="PF00175">
    <property type="entry name" value="NAD_binding_1"/>
    <property type="match status" value="1"/>
</dbReference>
<evidence type="ECO:0000256" key="5">
    <source>
        <dbReference type="ARBA" id="ARBA00022714"/>
    </source>
</evidence>
<comment type="catalytic activity">
    <reaction evidence="9">
        <text>2 nitric oxide + NADH + 2 O2 = 2 nitrate + NAD(+) + H(+)</text>
        <dbReference type="Rhea" id="RHEA:19469"/>
        <dbReference type="ChEBI" id="CHEBI:15378"/>
        <dbReference type="ChEBI" id="CHEBI:15379"/>
        <dbReference type="ChEBI" id="CHEBI:16480"/>
        <dbReference type="ChEBI" id="CHEBI:17632"/>
        <dbReference type="ChEBI" id="CHEBI:57540"/>
        <dbReference type="ChEBI" id="CHEBI:57945"/>
        <dbReference type="EC" id="1.14.12.17"/>
    </reaction>
</comment>
<evidence type="ECO:0000256" key="12">
    <source>
        <dbReference type="SAM" id="MobiDB-lite"/>
    </source>
</evidence>
<keyword evidence="11" id="KW-0479">Metal-binding</keyword>
<keyword evidence="7" id="KW-0411">Iron-sulfur</keyword>
<dbReference type="InterPro" id="IPR039261">
    <property type="entry name" value="FNR_nucleotide-bd"/>
</dbReference>
<dbReference type="PANTHER" id="PTHR47354">
    <property type="entry name" value="NADH OXIDOREDUCTASE HCR"/>
    <property type="match status" value="1"/>
</dbReference>
<feature type="region of interest" description="Disordered" evidence="12">
    <location>
        <begin position="359"/>
        <end position="387"/>
    </location>
</feature>
<keyword evidence="11" id="KW-0561">Oxygen transport</keyword>
<evidence type="ECO:0000256" key="1">
    <source>
        <dbReference type="ARBA" id="ARBA00001970"/>
    </source>
</evidence>
<dbReference type="InterPro" id="IPR017938">
    <property type="entry name" value="Riboflavin_synthase-like_b-brl"/>
</dbReference>
<dbReference type="CDD" id="cd06187">
    <property type="entry name" value="O2ase_reductase_like"/>
    <property type="match status" value="1"/>
</dbReference>
<evidence type="ECO:0000256" key="10">
    <source>
        <dbReference type="ARBA" id="ARBA00049433"/>
    </source>
</evidence>
<comment type="caution">
    <text evidence="15">The sequence shown here is derived from an EMBL/GenBank/DDBJ whole genome shotgun (WGS) entry which is preliminary data.</text>
</comment>
<reference evidence="15" key="1">
    <citation type="submission" date="2021-01" db="EMBL/GenBank/DDBJ databases">
        <title>Whole genome shotgun sequence of Sphaerimonospora thailandensis NBRC 107569.</title>
        <authorList>
            <person name="Komaki H."/>
            <person name="Tamura T."/>
        </authorList>
    </citation>
    <scope>NUCLEOTIDE SEQUENCE</scope>
    <source>
        <strain evidence="15">NBRC 107569</strain>
    </source>
</reference>
<dbReference type="GO" id="GO:0051537">
    <property type="term" value="F:2 iron, 2 sulfur cluster binding"/>
    <property type="evidence" value="ECO:0007669"/>
    <property type="project" value="UniProtKB-KW"/>
</dbReference>
<dbReference type="EC" id="1.14.12.17" evidence="4"/>
<evidence type="ECO:0000256" key="11">
    <source>
        <dbReference type="RuleBase" id="RU000356"/>
    </source>
</evidence>
<feature type="domain" description="FAD-binding FR-type" evidence="14">
    <location>
        <begin position="140"/>
        <end position="240"/>
    </location>
</feature>
<dbReference type="RefSeq" id="WP_204011306.1">
    <property type="nucleotide sequence ID" value="NZ_BOOG01000008.1"/>
</dbReference>
<dbReference type="SUPFAM" id="SSF52343">
    <property type="entry name" value="Ferredoxin reductase-like, C-terminal NADP-linked domain"/>
    <property type="match status" value="1"/>
</dbReference>
<dbReference type="PANTHER" id="PTHR47354:SF5">
    <property type="entry name" value="PROTEIN RFBI"/>
    <property type="match status" value="1"/>
</dbReference>
<dbReference type="GO" id="GO:0020037">
    <property type="term" value="F:heme binding"/>
    <property type="evidence" value="ECO:0007669"/>
    <property type="project" value="InterPro"/>
</dbReference>
<evidence type="ECO:0000256" key="8">
    <source>
        <dbReference type="ARBA" id="ARBA00023027"/>
    </source>
</evidence>
<gene>
    <name evidence="15" type="ORF">Mth01_07790</name>
</gene>
<keyword evidence="5" id="KW-0001">2Fe-2S</keyword>
<dbReference type="AlphaFoldDB" id="A0A8J3R636"/>
<accession>A0A8J3R636</accession>
<evidence type="ECO:0000259" key="14">
    <source>
        <dbReference type="PROSITE" id="PS51384"/>
    </source>
</evidence>
<dbReference type="SUPFAM" id="SSF63380">
    <property type="entry name" value="Riboflavin synthase domain-like"/>
    <property type="match status" value="1"/>
</dbReference>
<dbReference type="InterPro" id="IPR050415">
    <property type="entry name" value="MRET"/>
</dbReference>
<evidence type="ECO:0000259" key="13">
    <source>
        <dbReference type="PROSITE" id="PS01033"/>
    </source>
</evidence>
<dbReference type="InterPro" id="IPR008333">
    <property type="entry name" value="Cbr1-like_FAD-bd_dom"/>
</dbReference>
<dbReference type="InterPro" id="IPR000971">
    <property type="entry name" value="Globin"/>
</dbReference>
<sequence>MSPNARLVKESFSLVEPVAGKAAAYFHGRLFAEHPSLRALFPATMGIHDDRVFEALATIVRMLDDPAGLSVFLARLGRGHRRYGVVAEHYEAVGSALLATIRHFAADAWTSEVEAAWTEAYAMVADAMINAARAEARTRPPWWLAEVVGHELRAPDIAVVTLRPAQRLDFTPGQHVTVQTPRWPRVWRPFSIANAPREDGTLCLHVRAVPGGWVSSALVRHTRVGDQVMLGPPSGTMTPADTDRDMLCVAGGTGLAPIKAVIEHVIGSGRRPRIHLLFGARHAGDLYDLPDLARMASDFPRLRVLPVVSDDPGFSGTRGRLPEIMERLESWPDHEAYVCGPAAMVNEAVRRLRTAGVPPSRIHCDGTPGDLGHPSGTPGAPAVSLTP</sequence>
<evidence type="ECO:0000256" key="7">
    <source>
        <dbReference type="ARBA" id="ARBA00023014"/>
    </source>
</evidence>
<dbReference type="InterPro" id="IPR001709">
    <property type="entry name" value="Flavoprot_Pyr_Nucl_cyt_Rdtase"/>
</dbReference>
<keyword evidence="11" id="KW-0813">Transport</keyword>
<dbReference type="PRINTS" id="PR00371">
    <property type="entry name" value="FPNCR"/>
</dbReference>
<dbReference type="CDD" id="cd19753">
    <property type="entry name" value="Mb-like_oxidoreductase"/>
    <property type="match status" value="1"/>
</dbReference>
<dbReference type="PRINTS" id="PR00410">
    <property type="entry name" value="PHEHYDRXLASE"/>
</dbReference>